<dbReference type="PANTHER" id="PTHR10985">
    <property type="entry name" value="BASIC HELIX-LOOP-HELIX TRANSCRIPTION FACTOR, HES-RELATED"/>
    <property type="match status" value="1"/>
</dbReference>
<accession>A0A226EMB3</accession>
<evidence type="ECO:0000256" key="2">
    <source>
        <dbReference type="ARBA" id="ARBA00023015"/>
    </source>
</evidence>
<dbReference type="CDD" id="cd11410">
    <property type="entry name" value="bHLH_O_HES"/>
    <property type="match status" value="1"/>
</dbReference>
<name>A0A226EMB3_FOLCA</name>
<feature type="compositionally biased region" description="Polar residues" evidence="5">
    <location>
        <begin position="141"/>
        <end position="155"/>
    </location>
</feature>
<proteinExistence type="predicted"/>
<dbReference type="OrthoDB" id="6085656at2759"/>
<dbReference type="GO" id="GO:0005634">
    <property type="term" value="C:nucleus"/>
    <property type="evidence" value="ECO:0007669"/>
    <property type="project" value="UniProtKB-SubCell"/>
</dbReference>
<dbReference type="Gene3D" id="4.10.280.10">
    <property type="entry name" value="Helix-loop-helix DNA-binding domain"/>
    <property type="match status" value="1"/>
</dbReference>
<evidence type="ECO:0000259" key="6">
    <source>
        <dbReference type="PROSITE" id="PS50888"/>
    </source>
</evidence>
<feature type="region of interest" description="Disordered" evidence="5">
    <location>
        <begin position="141"/>
        <end position="160"/>
    </location>
</feature>
<protein>
    <submittedName>
        <fullName evidence="7">Enhancer of split mgamma protein</fullName>
    </submittedName>
</protein>
<dbReference type="Pfam" id="PF00010">
    <property type="entry name" value="HLH"/>
    <property type="match status" value="1"/>
</dbReference>
<keyword evidence="2" id="KW-0805">Transcription regulation</keyword>
<evidence type="ECO:0000313" key="7">
    <source>
        <dbReference type="EMBL" id="OXA58599.1"/>
    </source>
</evidence>
<evidence type="ECO:0000256" key="4">
    <source>
        <dbReference type="ARBA" id="ARBA00023242"/>
    </source>
</evidence>
<dbReference type="EMBL" id="LNIX01000003">
    <property type="protein sequence ID" value="OXA58599.1"/>
    <property type="molecule type" value="Genomic_DNA"/>
</dbReference>
<evidence type="ECO:0000256" key="3">
    <source>
        <dbReference type="ARBA" id="ARBA00023163"/>
    </source>
</evidence>
<evidence type="ECO:0000256" key="5">
    <source>
        <dbReference type="SAM" id="MobiDB-lite"/>
    </source>
</evidence>
<dbReference type="GO" id="GO:0046983">
    <property type="term" value="F:protein dimerization activity"/>
    <property type="evidence" value="ECO:0007669"/>
    <property type="project" value="InterPro"/>
</dbReference>
<keyword evidence="4" id="KW-0539">Nucleus</keyword>
<sequence>MTATSPAMPPSVKSRVTHENTRTARKATSGRKVIKGLIERRRRARINQSLSILKDLVVDKESREEKVLKLEKADILTLTISYLQKLNQEKELNHRHLCFNDGYKECFRTVVKYLETWSFPKSTIKELVLSISPSSFANNSHGDTCGSNSETTHVSEPTHHQDQIHSHGIFTCLDDFSNEQGSGFFSPSFEPDPQPLDLSQFGNHSKFDRDSLWRPWTYHIPGLSKITGSGETWPVQCTI</sequence>
<keyword evidence="3" id="KW-0804">Transcription</keyword>
<evidence type="ECO:0000256" key="1">
    <source>
        <dbReference type="ARBA" id="ARBA00004123"/>
    </source>
</evidence>
<dbReference type="SMART" id="SM00353">
    <property type="entry name" value="HLH"/>
    <property type="match status" value="1"/>
</dbReference>
<dbReference type="SUPFAM" id="SSF47459">
    <property type="entry name" value="HLH, helix-loop-helix DNA-binding domain"/>
    <property type="match status" value="1"/>
</dbReference>
<dbReference type="InterPro" id="IPR011598">
    <property type="entry name" value="bHLH_dom"/>
</dbReference>
<comment type="subcellular location">
    <subcellularLocation>
        <location evidence="1">Nucleus</location>
    </subcellularLocation>
</comment>
<comment type="caution">
    <text evidence="7">The sequence shown here is derived from an EMBL/GenBank/DDBJ whole genome shotgun (WGS) entry which is preliminary data.</text>
</comment>
<dbReference type="AlphaFoldDB" id="A0A226EMB3"/>
<evidence type="ECO:0000313" key="8">
    <source>
        <dbReference type="Proteomes" id="UP000198287"/>
    </source>
</evidence>
<organism evidence="7 8">
    <name type="scientific">Folsomia candida</name>
    <name type="common">Springtail</name>
    <dbReference type="NCBI Taxonomy" id="158441"/>
    <lineage>
        <taxon>Eukaryota</taxon>
        <taxon>Metazoa</taxon>
        <taxon>Ecdysozoa</taxon>
        <taxon>Arthropoda</taxon>
        <taxon>Hexapoda</taxon>
        <taxon>Collembola</taxon>
        <taxon>Entomobryomorpha</taxon>
        <taxon>Isotomoidea</taxon>
        <taxon>Isotomidae</taxon>
        <taxon>Proisotominae</taxon>
        <taxon>Folsomia</taxon>
    </lineage>
</organism>
<dbReference type="STRING" id="158441.A0A226EMB3"/>
<feature type="region of interest" description="Disordered" evidence="5">
    <location>
        <begin position="1"/>
        <end position="28"/>
    </location>
</feature>
<reference evidence="7 8" key="1">
    <citation type="submission" date="2015-12" db="EMBL/GenBank/DDBJ databases">
        <title>The genome of Folsomia candida.</title>
        <authorList>
            <person name="Faddeeva A."/>
            <person name="Derks M.F."/>
            <person name="Anvar Y."/>
            <person name="Smit S."/>
            <person name="Van Straalen N."/>
            <person name="Roelofs D."/>
        </authorList>
    </citation>
    <scope>NUCLEOTIDE SEQUENCE [LARGE SCALE GENOMIC DNA]</scope>
    <source>
        <strain evidence="7 8">VU population</strain>
        <tissue evidence="7">Whole body</tissue>
    </source>
</reference>
<dbReference type="PROSITE" id="PS50888">
    <property type="entry name" value="BHLH"/>
    <property type="match status" value="1"/>
</dbReference>
<dbReference type="InterPro" id="IPR050370">
    <property type="entry name" value="HES_HEY"/>
</dbReference>
<dbReference type="Proteomes" id="UP000198287">
    <property type="component" value="Unassembled WGS sequence"/>
</dbReference>
<keyword evidence="8" id="KW-1185">Reference proteome</keyword>
<dbReference type="InterPro" id="IPR036638">
    <property type="entry name" value="HLH_DNA-bd_sf"/>
</dbReference>
<feature type="domain" description="BHLH" evidence="6">
    <location>
        <begin position="30"/>
        <end position="86"/>
    </location>
</feature>
<gene>
    <name evidence="7" type="ORF">Fcan01_07868</name>
</gene>